<dbReference type="PANTHER" id="PTHR30514">
    <property type="entry name" value="GLUCOKINASE"/>
    <property type="match status" value="1"/>
</dbReference>
<dbReference type="PROSITE" id="PS51071">
    <property type="entry name" value="HTH_RPIR"/>
    <property type="match status" value="1"/>
</dbReference>
<reference evidence="6 7" key="1">
    <citation type="journal article" date="2015" name="Genome Announc.">
        <title>Expanding the biotechnology potential of lactobacilli through comparative genomics of 213 strains and associated genera.</title>
        <authorList>
            <person name="Sun Z."/>
            <person name="Harris H.M."/>
            <person name="McCann A."/>
            <person name="Guo C."/>
            <person name="Argimon S."/>
            <person name="Zhang W."/>
            <person name="Yang X."/>
            <person name="Jeffery I.B."/>
            <person name="Cooney J.C."/>
            <person name="Kagawa T.F."/>
            <person name="Liu W."/>
            <person name="Song Y."/>
            <person name="Salvetti E."/>
            <person name="Wrobel A."/>
            <person name="Rasinkangas P."/>
            <person name="Parkhill J."/>
            <person name="Rea M.C."/>
            <person name="O'Sullivan O."/>
            <person name="Ritari J."/>
            <person name="Douillard F.P."/>
            <person name="Paul Ross R."/>
            <person name="Yang R."/>
            <person name="Briner A.E."/>
            <person name="Felis G.E."/>
            <person name="de Vos W.M."/>
            <person name="Barrangou R."/>
            <person name="Klaenhammer T.R."/>
            <person name="Caufield P.W."/>
            <person name="Cui Y."/>
            <person name="Zhang H."/>
            <person name="O'Toole P.W."/>
        </authorList>
    </citation>
    <scope>NUCLEOTIDE SEQUENCE [LARGE SCALE GENOMIC DNA]</scope>
    <source>
        <strain evidence="6 7">DSM 19674</strain>
    </source>
</reference>
<evidence type="ECO:0000256" key="2">
    <source>
        <dbReference type="ARBA" id="ARBA00023125"/>
    </source>
</evidence>
<dbReference type="CDD" id="cd05013">
    <property type="entry name" value="SIS_RpiR"/>
    <property type="match status" value="1"/>
</dbReference>
<dbReference type="InterPro" id="IPR001347">
    <property type="entry name" value="SIS_dom"/>
</dbReference>
<accession>A0A0R1KKH9</accession>
<dbReference type="GO" id="GO:1901135">
    <property type="term" value="P:carbohydrate derivative metabolic process"/>
    <property type="evidence" value="ECO:0007669"/>
    <property type="project" value="InterPro"/>
</dbReference>
<dbReference type="AlphaFoldDB" id="A0A0R1KKH9"/>
<feature type="domain" description="SIS" evidence="5">
    <location>
        <begin position="125"/>
        <end position="265"/>
    </location>
</feature>
<dbReference type="PROSITE" id="PS51464">
    <property type="entry name" value="SIS"/>
    <property type="match status" value="1"/>
</dbReference>
<evidence type="ECO:0000259" key="5">
    <source>
        <dbReference type="PROSITE" id="PS51464"/>
    </source>
</evidence>
<dbReference type="SUPFAM" id="SSF46689">
    <property type="entry name" value="Homeodomain-like"/>
    <property type="match status" value="1"/>
</dbReference>
<dbReference type="GO" id="GO:0003700">
    <property type="term" value="F:DNA-binding transcription factor activity"/>
    <property type="evidence" value="ECO:0007669"/>
    <property type="project" value="InterPro"/>
</dbReference>
<dbReference type="PANTHER" id="PTHR30514:SF1">
    <property type="entry name" value="HTH-TYPE TRANSCRIPTIONAL REGULATOR HEXR-RELATED"/>
    <property type="match status" value="1"/>
</dbReference>
<dbReference type="InterPro" id="IPR000281">
    <property type="entry name" value="HTH_RpiR"/>
</dbReference>
<dbReference type="InterPro" id="IPR046348">
    <property type="entry name" value="SIS_dom_sf"/>
</dbReference>
<dbReference type="SUPFAM" id="SSF53697">
    <property type="entry name" value="SIS domain"/>
    <property type="match status" value="1"/>
</dbReference>
<dbReference type="Proteomes" id="UP000051515">
    <property type="component" value="Unassembled WGS sequence"/>
</dbReference>
<name>A0A0R1KKH9_9LACO</name>
<evidence type="ECO:0000259" key="4">
    <source>
        <dbReference type="PROSITE" id="PS51071"/>
    </source>
</evidence>
<dbReference type="InterPro" id="IPR047640">
    <property type="entry name" value="RpiR-like"/>
</dbReference>
<feature type="domain" description="HTH rpiR-type" evidence="4">
    <location>
        <begin position="3"/>
        <end position="79"/>
    </location>
</feature>
<sequence length="285" mass="31642">MQNNFNMLIKSYYDNLTGTSKDIADYLLENPQTSSALTITDLAKKTNSSISSISRFAKKLGFNSFQELKINLLTSTTDKKESNNLFQEINSDDTLKEMAKKVFTSNVSALNATIDTLTQEQLQLAIEIIASKNSIAFFGLGASAIVALDGYHKFLKSDKTPLFANDFHMQLMMATTLRSDTCAVIISHSGENKDALKLAQKLHEKKIKTIGITSYGNSSLTKIVDLTLLSISEETNYQDEALHAIIAQISLIDTLFVLTAMKDDKQTTDVFKEIRETINGTRLNK</sequence>
<keyword evidence="7" id="KW-1185">Reference proteome</keyword>
<dbReference type="Pfam" id="PF01380">
    <property type="entry name" value="SIS"/>
    <property type="match status" value="1"/>
</dbReference>
<protein>
    <submittedName>
        <fullName evidence="6">Gluconate operon transcriptional regulator</fullName>
    </submittedName>
</protein>
<gene>
    <name evidence="6" type="ORF">FC78_GL001573</name>
</gene>
<evidence type="ECO:0000313" key="7">
    <source>
        <dbReference type="Proteomes" id="UP000051515"/>
    </source>
</evidence>
<dbReference type="STRING" id="1423788.FC78_GL001573"/>
<dbReference type="Gene3D" id="3.40.50.10490">
    <property type="entry name" value="Glucose-6-phosphate isomerase like protein, domain 1"/>
    <property type="match status" value="1"/>
</dbReference>
<dbReference type="InterPro" id="IPR036388">
    <property type="entry name" value="WH-like_DNA-bd_sf"/>
</dbReference>
<evidence type="ECO:0000256" key="1">
    <source>
        <dbReference type="ARBA" id="ARBA00023015"/>
    </source>
</evidence>
<dbReference type="RefSeq" id="WP_056951874.1">
    <property type="nucleotide sequence ID" value="NZ_AZDY01000036.1"/>
</dbReference>
<dbReference type="Pfam" id="PF01418">
    <property type="entry name" value="HTH_6"/>
    <property type="match status" value="1"/>
</dbReference>
<proteinExistence type="predicted"/>
<keyword evidence="1" id="KW-0805">Transcription regulation</keyword>
<evidence type="ECO:0000313" key="6">
    <source>
        <dbReference type="EMBL" id="KRK83616.1"/>
    </source>
</evidence>
<organism evidence="6 7">
    <name type="scientific">Companilactobacillus bobalius DSM 19674</name>
    <dbReference type="NCBI Taxonomy" id="1423788"/>
    <lineage>
        <taxon>Bacteria</taxon>
        <taxon>Bacillati</taxon>
        <taxon>Bacillota</taxon>
        <taxon>Bacilli</taxon>
        <taxon>Lactobacillales</taxon>
        <taxon>Lactobacillaceae</taxon>
        <taxon>Companilactobacillus</taxon>
        <taxon>Companilactobacillus bobalius</taxon>
    </lineage>
</organism>
<keyword evidence="3" id="KW-0804">Transcription</keyword>
<dbReference type="GO" id="GO:0097367">
    <property type="term" value="F:carbohydrate derivative binding"/>
    <property type="evidence" value="ECO:0007669"/>
    <property type="project" value="InterPro"/>
</dbReference>
<comment type="caution">
    <text evidence="6">The sequence shown here is derived from an EMBL/GenBank/DDBJ whole genome shotgun (WGS) entry which is preliminary data.</text>
</comment>
<dbReference type="OrthoDB" id="3684496at2"/>
<dbReference type="EMBL" id="AZDY01000036">
    <property type="protein sequence ID" value="KRK83616.1"/>
    <property type="molecule type" value="Genomic_DNA"/>
</dbReference>
<dbReference type="Gene3D" id="1.10.10.10">
    <property type="entry name" value="Winged helix-like DNA-binding domain superfamily/Winged helix DNA-binding domain"/>
    <property type="match status" value="1"/>
</dbReference>
<dbReference type="InterPro" id="IPR009057">
    <property type="entry name" value="Homeodomain-like_sf"/>
</dbReference>
<keyword evidence="2" id="KW-0238">DNA-binding</keyword>
<dbReference type="PATRIC" id="fig|1423788.3.peg.1620"/>
<dbReference type="InterPro" id="IPR035472">
    <property type="entry name" value="RpiR-like_SIS"/>
</dbReference>
<dbReference type="GO" id="GO:0003677">
    <property type="term" value="F:DNA binding"/>
    <property type="evidence" value="ECO:0007669"/>
    <property type="project" value="UniProtKB-KW"/>
</dbReference>
<evidence type="ECO:0000256" key="3">
    <source>
        <dbReference type="ARBA" id="ARBA00023163"/>
    </source>
</evidence>